<reference evidence="1 2" key="1">
    <citation type="journal article" date="2006" name="Science">
        <title>Phytophthora genome sequences uncover evolutionary origins and mechanisms of pathogenesis.</title>
        <authorList>
            <person name="Tyler B.M."/>
            <person name="Tripathy S."/>
            <person name="Zhang X."/>
            <person name="Dehal P."/>
            <person name="Jiang R.H."/>
            <person name="Aerts A."/>
            <person name="Arredondo F.D."/>
            <person name="Baxter L."/>
            <person name="Bensasson D."/>
            <person name="Beynon J.L."/>
            <person name="Chapman J."/>
            <person name="Damasceno C.M."/>
            <person name="Dorrance A.E."/>
            <person name="Dou D."/>
            <person name="Dickerman A.W."/>
            <person name="Dubchak I.L."/>
            <person name="Garbelotto M."/>
            <person name="Gijzen M."/>
            <person name="Gordon S.G."/>
            <person name="Govers F."/>
            <person name="Grunwald N.J."/>
            <person name="Huang W."/>
            <person name="Ivors K.L."/>
            <person name="Jones R.W."/>
            <person name="Kamoun S."/>
            <person name="Krampis K."/>
            <person name="Lamour K.H."/>
            <person name="Lee M.K."/>
            <person name="McDonald W.H."/>
            <person name="Medina M."/>
            <person name="Meijer H.J."/>
            <person name="Nordberg E.K."/>
            <person name="Maclean D.J."/>
            <person name="Ospina-Giraldo M.D."/>
            <person name="Morris P.F."/>
            <person name="Phuntumart V."/>
            <person name="Putnam N.H."/>
            <person name="Rash S."/>
            <person name="Rose J.K."/>
            <person name="Sakihama Y."/>
            <person name="Salamov A.A."/>
            <person name="Savidor A."/>
            <person name="Scheuring C.F."/>
            <person name="Smith B.M."/>
            <person name="Sobral B.W."/>
            <person name="Terry A."/>
            <person name="Torto-Alalibo T.A."/>
            <person name="Win J."/>
            <person name="Xu Z."/>
            <person name="Zhang H."/>
            <person name="Grigoriev I.V."/>
            <person name="Rokhsar D.S."/>
            <person name="Boore J.L."/>
        </authorList>
    </citation>
    <scope>NUCLEOTIDE SEQUENCE [LARGE SCALE GENOMIC DNA]</scope>
    <source>
        <strain evidence="1 2">P6497</strain>
    </source>
</reference>
<gene>
    <name evidence="1" type="ORF">PHYSODRAFT_381489</name>
</gene>
<keyword evidence="2" id="KW-1185">Reference proteome</keyword>
<name>G4ZYF5_PHYSP</name>
<evidence type="ECO:0000313" key="2">
    <source>
        <dbReference type="Proteomes" id="UP000002640"/>
    </source>
</evidence>
<protein>
    <submittedName>
        <fullName evidence="1">Uncharacterized protein</fullName>
    </submittedName>
</protein>
<organism evidence="1 2">
    <name type="scientific">Phytophthora sojae (strain P6497)</name>
    <name type="common">Soybean stem and root rot agent</name>
    <name type="synonym">Phytophthora megasperma f. sp. glycines</name>
    <dbReference type="NCBI Taxonomy" id="1094619"/>
    <lineage>
        <taxon>Eukaryota</taxon>
        <taxon>Sar</taxon>
        <taxon>Stramenopiles</taxon>
        <taxon>Oomycota</taxon>
        <taxon>Peronosporomycetes</taxon>
        <taxon>Peronosporales</taxon>
        <taxon>Peronosporaceae</taxon>
        <taxon>Phytophthora</taxon>
    </lineage>
</organism>
<dbReference type="RefSeq" id="XP_009532340.1">
    <property type="nucleotide sequence ID" value="XM_009534045.1"/>
</dbReference>
<sequence>GLICSGNEHGPFGIAWPRQGDIASANCHSELWSFNEDRCFAPVDAKCVKVTRVTWAC</sequence>
<dbReference type="KEGG" id="psoj:PHYSODRAFT_381489"/>
<dbReference type="AlphaFoldDB" id="G4ZYF5"/>
<feature type="non-terminal residue" evidence="1">
    <location>
        <position position="1"/>
    </location>
</feature>
<evidence type="ECO:0000313" key="1">
    <source>
        <dbReference type="EMBL" id="EGZ12007.1"/>
    </source>
</evidence>
<dbReference type="Proteomes" id="UP000002640">
    <property type="component" value="Unassembled WGS sequence"/>
</dbReference>
<feature type="non-terminal residue" evidence="1">
    <location>
        <position position="57"/>
    </location>
</feature>
<accession>G4ZYF5</accession>
<dbReference type="GeneID" id="20650761"/>
<proteinExistence type="predicted"/>
<dbReference type="EMBL" id="JH159157">
    <property type="protein sequence ID" value="EGZ12007.1"/>
    <property type="molecule type" value="Genomic_DNA"/>
</dbReference>
<dbReference type="InParanoid" id="G4ZYF5"/>